<accession>A0A6M8UEZ2</accession>
<dbReference type="InterPro" id="IPR027023">
    <property type="entry name" value="Put_LipoPS_kinase_InaA"/>
</dbReference>
<dbReference type="SUPFAM" id="SSF56112">
    <property type="entry name" value="Protein kinase-like (PK-like)"/>
    <property type="match status" value="1"/>
</dbReference>
<keyword evidence="1" id="KW-0808">Transferase</keyword>
<keyword evidence="1" id="KW-0418">Kinase</keyword>
<dbReference type="EMBL" id="CP054212">
    <property type="protein sequence ID" value="QKJ87501.1"/>
    <property type="molecule type" value="Genomic_DNA"/>
</dbReference>
<evidence type="ECO:0000313" key="1">
    <source>
        <dbReference type="EMBL" id="QKJ87501.1"/>
    </source>
</evidence>
<sequence length="236" mass="27963">MRVTPSVEDARIFITINGDVMPSQQTLEEFRQWWDTQGDWVEEPNQRRNGMSGVQRIVRDGKTLYVKRMTHHLFHSLRYPFGRPTIIREIQAINDLARAGVNVPKIVYGKALKIDGEWRALLVTEDMTGFSSIDHWYDEEEHRKVDAETYEEVLKQVATAFKGMHSVNRQHGCCYVRHIFVKTEGKVEAGFLDLEKSRRRWVREKAVRHDFKQLEKYLAPIPREDWQRVKDYYRAL</sequence>
<dbReference type="InterPro" id="IPR011009">
    <property type="entry name" value="Kinase-like_dom_sf"/>
</dbReference>
<dbReference type="Pfam" id="PF06293">
    <property type="entry name" value="Kdo"/>
    <property type="match status" value="1"/>
</dbReference>
<dbReference type="GO" id="GO:0016301">
    <property type="term" value="F:kinase activity"/>
    <property type="evidence" value="ECO:0007669"/>
    <property type="project" value="UniProtKB-KW"/>
</dbReference>
<keyword evidence="2" id="KW-1185">Reference proteome</keyword>
<dbReference type="AlphaFoldDB" id="A0A6M8UEZ2"/>
<dbReference type="KEGG" id="pmak:PMPD1_2559"/>
<proteinExistence type="predicted"/>
<evidence type="ECO:0000313" key="2">
    <source>
        <dbReference type="Proteomes" id="UP000505325"/>
    </source>
</evidence>
<gene>
    <name evidence="1" type="ORF">PMPD1_2559</name>
</gene>
<dbReference type="NCBIfam" id="NF007383">
    <property type="entry name" value="PRK09902.1"/>
    <property type="match status" value="1"/>
</dbReference>
<name>A0A6M8UEZ2_9GAMM</name>
<protein>
    <submittedName>
        <fullName evidence="1">Lipopolysaccharide kinase InaA</fullName>
    </submittedName>
</protein>
<organism evidence="1 2">
    <name type="scientific">Paramixta manurensis</name>
    <dbReference type="NCBI Taxonomy" id="2740817"/>
    <lineage>
        <taxon>Bacteria</taxon>
        <taxon>Pseudomonadati</taxon>
        <taxon>Pseudomonadota</taxon>
        <taxon>Gammaproteobacteria</taxon>
        <taxon>Enterobacterales</taxon>
        <taxon>Erwiniaceae</taxon>
        <taxon>Paramixta</taxon>
    </lineage>
</organism>
<reference evidence="1 2" key="1">
    <citation type="submission" date="2020-06" db="EMBL/GenBank/DDBJ databases">
        <title>Genome sequence of Paramixta manurensis strain PD-1.</title>
        <authorList>
            <person name="Lee C.W."/>
            <person name="Kim J."/>
        </authorList>
    </citation>
    <scope>NUCLEOTIDE SEQUENCE [LARGE SCALE GENOMIC DNA]</scope>
    <source>
        <strain evidence="1 2">PD-1</strain>
    </source>
</reference>
<dbReference type="PIRSF" id="PIRSF026326">
    <property type="entry name" value="InaA"/>
    <property type="match status" value="1"/>
</dbReference>
<dbReference type="Proteomes" id="UP000505325">
    <property type="component" value="Chromosome"/>
</dbReference>